<comment type="similarity">
    <text evidence="6">Belongs to the methyl-accepting chemotaxis (MCP) protein family.</text>
</comment>
<dbReference type="GO" id="GO:0004888">
    <property type="term" value="F:transmembrane signaling receptor activity"/>
    <property type="evidence" value="ECO:0007669"/>
    <property type="project" value="TreeGrafter"/>
</dbReference>
<dbReference type="GO" id="GO:0007165">
    <property type="term" value="P:signal transduction"/>
    <property type="evidence" value="ECO:0007669"/>
    <property type="project" value="UniProtKB-KW"/>
</dbReference>
<dbReference type="Pfam" id="PF00015">
    <property type="entry name" value="MCPsignal"/>
    <property type="match status" value="1"/>
</dbReference>
<evidence type="ECO:0000256" key="3">
    <source>
        <dbReference type="ARBA" id="ARBA00022692"/>
    </source>
</evidence>
<feature type="region of interest" description="Disordered" evidence="8">
    <location>
        <begin position="253"/>
        <end position="283"/>
    </location>
</feature>
<evidence type="ECO:0000256" key="4">
    <source>
        <dbReference type="ARBA" id="ARBA00022989"/>
    </source>
</evidence>
<comment type="subcellular location">
    <subcellularLocation>
        <location evidence="1">Membrane</location>
        <topology evidence="1">Multi-pass membrane protein</topology>
    </subcellularLocation>
</comment>
<sequence length="590" mass="61045">MSLFARLSVSGVVAFFGLLAVAGVAVWGQHAGSEYAEAIDIAGRQRMLVEKFTAETLLRDAEGKSRGSGATSDAHAEKTAALFESSLAALASGGDVIQDPKAGTYVHLHAVKGAARSTLEDSRRSWESLRASVPSAESSTEELEEFYANSGTALAKANGVVVALLEQQGGQTAKVHTMLIGAIVLCLGLLAASQIDLYRSVVRPIRDVAHTLLDSANATQEATAQVAAMSGRMAESSNEQASSLEEISASLEEMTSNTGQNADNAQSASHLTAETRSSALEGQQSMDDLAQAIEEIRESAEATAQIVKTIDEIAFQTNLLALNAAVEAARAGDAGRGFAVVAEEVRNLAQRSADAAKRTAALIEEARDRSKRGTEATQLVSENFHGITERIAEVDRLMAELSAASKEQAVGIEQINTAVSQIDRLTQRNAGSAEETASTASSLSAEVSRMDVAARELRTVVDGGTTGGFAKTKTGPKKSSKSSGASKGSSTSAGSGHTSTPKTSASSSTTSSTSGLKVIEGSASKSGAWSASSATKPSIGSAFSASSVPSKSEPLEDDFFSNDSASEKAVRVSNSPGQVIPLDDDDLADF</sequence>
<evidence type="ECO:0000313" key="11">
    <source>
        <dbReference type="Proteomes" id="UP000739538"/>
    </source>
</evidence>
<evidence type="ECO:0000256" key="1">
    <source>
        <dbReference type="ARBA" id="ARBA00004141"/>
    </source>
</evidence>
<dbReference type="AlphaFoldDB" id="A0A956NE45"/>
<evidence type="ECO:0000256" key="2">
    <source>
        <dbReference type="ARBA" id="ARBA00022500"/>
    </source>
</evidence>
<keyword evidence="2" id="KW-0145">Chemotaxis</keyword>
<evidence type="ECO:0000256" key="6">
    <source>
        <dbReference type="ARBA" id="ARBA00029447"/>
    </source>
</evidence>
<dbReference type="Pfam" id="PF13675">
    <property type="entry name" value="PilJ"/>
    <property type="match status" value="1"/>
</dbReference>
<evidence type="ECO:0000256" key="5">
    <source>
        <dbReference type="ARBA" id="ARBA00023136"/>
    </source>
</evidence>
<reference evidence="10" key="2">
    <citation type="journal article" date="2021" name="Microbiome">
        <title>Successional dynamics and alternative stable states in a saline activated sludge microbial community over 9 years.</title>
        <authorList>
            <person name="Wang Y."/>
            <person name="Ye J."/>
            <person name="Ju F."/>
            <person name="Liu L."/>
            <person name="Boyd J.A."/>
            <person name="Deng Y."/>
            <person name="Parks D.H."/>
            <person name="Jiang X."/>
            <person name="Yin X."/>
            <person name="Woodcroft B.J."/>
            <person name="Tyson G.W."/>
            <person name="Hugenholtz P."/>
            <person name="Polz M.F."/>
            <person name="Zhang T."/>
        </authorList>
    </citation>
    <scope>NUCLEOTIDE SEQUENCE</scope>
    <source>
        <strain evidence="10">HKST-UBA02</strain>
    </source>
</reference>
<protein>
    <submittedName>
        <fullName evidence="10">Type IV pili methyl-accepting chemotaxis transducer N-terminal domain-containing protein</fullName>
    </submittedName>
</protein>
<feature type="domain" description="Methyl-accepting transducer" evidence="9">
    <location>
        <begin position="215"/>
        <end position="444"/>
    </location>
</feature>
<dbReference type="GO" id="GO:0006935">
    <property type="term" value="P:chemotaxis"/>
    <property type="evidence" value="ECO:0007669"/>
    <property type="project" value="UniProtKB-KW"/>
</dbReference>
<dbReference type="CDD" id="cd11386">
    <property type="entry name" value="MCP_signal"/>
    <property type="match status" value="1"/>
</dbReference>
<dbReference type="InterPro" id="IPR029095">
    <property type="entry name" value="NarX-like_N"/>
</dbReference>
<evidence type="ECO:0000313" key="10">
    <source>
        <dbReference type="EMBL" id="MCA9756796.1"/>
    </source>
</evidence>
<dbReference type="Gene3D" id="1.10.287.950">
    <property type="entry name" value="Methyl-accepting chemotaxis protein"/>
    <property type="match status" value="1"/>
</dbReference>
<dbReference type="PANTHER" id="PTHR43531:SF11">
    <property type="entry name" value="METHYL-ACCEPTING CHEMOTAXIS PROTEIN 3"/>
    <property type="match status" value="1"/>
</dbReference>
<comment type="caution">
    <text evidence="10">The sequence shown here is derived from an EMBL/GenBank/DDBJ whole genome shotgun (WGS) entry which is preliminary data.</text>
</comment>
<name>A0A956NE45_UNCEI</name>
<feature type="compositionally biased region" description="Low complexity" evidence="8">
    <location>
        <begin position="481"/>
        <end position="514"/>
    </location>
</feature>
<dbReference type="Proteomes" id="UP000739538">
    <property type="component" value="Unassembled WGS sequence"/>
</dbReference>
<keyword evidence="5" id="KW-0472">Membrane</keyword>
<keyword evidence="4" id="KW-1133">Transmembrane helix</keyword>
<keyword evidence="3" id="KW-0812">Transmembrane</keyword>
<organism evidence="10 11">
    <name type="scientific">Eiseniibacteriota bacterium</name>
    <dbReference type="NCBI Taxonomy" id="2212470"/>
    <lineage>
        <taxon>Bacteria</taxon>
        <taxon>Candidatus Eiseniibacteriota</taxon>
    </lineage>
</organism>
<dbReference type="SMART" id="SM00283">
    <property type="entry name" value="MA"/>
    <property type="match status" value="1"/>
</dbReference>
<dbReference type="InterPro" id="IPR051310">
    <property type="entry name" value="MCP_chemotaxis"/>
</dbReference>
<feature type="region of interest" description="Disordered" evidence="8">
    <location>
        <begin position="463"/>
        <end position="590"/>
    </location>
</feature>
<evidence type="ECO:0000259" key="9">
    <source>
        <dbReference type="PROSITE" id="PS50111"/>
    </source>
</evidence>
<reference evidence="10" key="1">
    <citation type="submission" date="2020-04" db="EMBL/GenBank/DDBJ databases">
        <authorList>
            <person name="Zhang T."/>
        </authorList>
    </citation>
    <scope>NUCLEOTIDE SEQUENCE</scope>
    <source>
        <strain evidence="10">HKST-UBA02</strain>
    </source>
</reference>
<keyword evidence="7" id="KW-0807">Transducer</keyword>
<dbReference type="SUPFAM" id="SSF58104">
    <property type="entry name" value="Methyl-accepting chemotaxis protein (MCP) signaling domain"/>
    <property type="match status" value="1"/>
</dbReference>
<proteinExistence type="inferred from homology"/>
<accession>A0A956NE45</accession>
<dbReference type="PROSITE" id="PS50111">
    <property type="entry name" value="CHEMOTAXIS_TRANSDUC_2"/>
    <property type="match status" value="1"/>
</dbReference>
<feature type="compositionally biased region" description="Polar residues" evidence="8">
    <location>
        <begin position="254"/>
        <end position="283"/>
    </location>
</feature>
<feature type="compositionally biased region" description="Low complexity" evidence="8">
    <location>
        <begin position="522"/>
        <end position="552"/>
    </location>
</feature>
<evidence type="ECO:0000256" key="7">
    <source>
        <dbReference type="PROSITE-ProRule" id="PRU00284"/>
    </source>
</evidence>
<gene>
    <name evidence="10" type="ORF">KDA27_13415</name>
</gene>
<dbReference type="EMBL" id="JAGQHS010000067">
    <property type="protein sequence ID" value="MCA9756796.1"/>
    <property type="molecule type" value="Genomic_DNA"/>
</dbReference>
<dbReference type="GO" id="GO:0005886">
    <property type="term" value="C:plasma membrane"/>
    <property type="evidence" value="ECO:0007669"/>
    <property type="project" value="TreeGrafter"/>
</dbReference>
<feature type="region of interest" description="Disordered" evidence="8">
    <location>
        <begin position="428"/>
        <end position="447"/>
    </location>
</feature>
<evidence type="ECO:0000256" key="8">
    <source>
        <dbReference type="SAM" id="MobiDB-lite"/>
    </source>
</evidence>
<feature type="compositionally biased region" description="Low complexity" evidence="8">
    <location>
        <begin position="430"/>
        <end position="446"/>
    </location>
</feature>
<dbReference type="PANTHER" id="PTHR43531">
    <property type="entry name" value="PROTEIN ICFG"/>
    <property type="match status" value="1"/>
</dbReference>
<dbReference type="InterPro" id="IPR004089">
    <property type="entry name" value="MCPsignal_dom"/>
</dbReference>